<gene>
    <name evidence="3" type="ORF">GLV81_01955</name>
</gene>
<dbReference type="PANTHER" id="PTHR43000">
    <property type="entry name" value="DTDP-D-GLUCOSE 4,6-DEHYDRATASE-RELATED"/>
    <property type="match status" value="1"/>
</dbReference>
<dbReference type="KEGG" id="fls:GLV81_01955"/>
<organism evidence="3 4">
    <name type="scientific">Phnomibacter ginsenosidimutans</name>
    <dbReference type="NCBI Taxonomy" id="2676868"/>
    <lineage>
        <taxon>Bacteria</taxon>
        <taxon>Pseudomonadati</taxon>
        <taxon>Bacteroidota</taxon>
        <taxon>Chitinophagia</taxon>
        <taxon>Chitinophagales</taxon>
        <taxon>Chitinophagaceae</taxon>
        <taxon>Phnomibacter</taxon>
    </lineage>
</organism>
<evidence type="ECO:0000256" key="1">
    <source>
        <dbReference type="ARBA" id="ARBA00007637"/>
    </source>
</evidence>
<proteinExistence type="inferred from homology"/>
<dbReference type="InterPro" id="IPR036291">
    <property type="entry name" value="NAD(P)-bd_dom_sf"/>
</dbReference>
<dbReference type="InterPro" id="IPR001509">
    <property type="entry name" value="Epimerase_deHydtase"/>
</dbReference>
<dbReference type="Proteomes" id="UP000426027">
    <property type="component" value="Chromosome"/>
</dbReference>
<dbReference type="Pfam" id="PF01370">
    <property type="entry name" value="Epimerase"/>
    <property type="match status" value="1"/>
</dbReference>
<dbReference type="Gene3D" id="3.40.50.720">
    <property type="entry name" value="NAD(P)-binding Rossmann-like Domain"/>
    <property type="match status" value="1"/>
</dbReference>
<comment type="similarity">
    <text evidence="1">Belongs to the NAD(P)-dependent epimerase/dehydratase family.</text>
</comment>
<protein>
    <submittedName>
        <fullName evidence="3">NAD-dependent epimerase/dehydratase family protein</fullName>
    </submittedName>
</protein>
<sequence>MESLPIFTPQILLGRLATNDSISGSRPTRISKKLMATKHSILLTGGAGFIGTHILSMFPDTQFVVTDIQSPQQKQPNTIYIKADVRSEADMLPIFEQHRFDCVLHLAAAHKDFGVEQEEYFEVNENGTALVSQLAGQYGIKKFIFFSSVAVYGDCNTPTTDKTQPNPSNDYGASKLAAEQVLNRWWQQDESRTVIIIRPALVFGEGNVANMFRLIDQINKGLYFNVGKGDNIKSIAYVKNLVEVTWYLLEYQQSGIHIYNYADQPHLRTAEIGLTIAAALGKPKPKSIPMGLLLMMAKPFDLLIKMSGKDLPISSHRVKKYGTQTYHQAQQIFADGFKPKYTTREGLAKMVAWYKESVQKNGK</sequence>
<dbReference type="EMBL" id="CP046566">
    <property type="protein sequence ID" value="QGW27032.1"/>
    <property type="molecule type" value="Genomic_DNA"/>
</dbReference>
<keyword evidence="4" id="KW-1185">Reference proteome</keyword>
<evidence type="ECO:0000259" key="2">
    <source>
        <dbReference type="Pfam" id="PF01370"/>
    </source>
</evidence>
<dbReference type="AlphaFoldDB" id="A0A6I6GJH7"/>
<dbReference type="SUPFAM" id="SSF51735">
    <property type="entry name" value="NAD(P)-binding Rossmann-fold domains"/>
    <property type="match status" value="1"/>
</dbReference>
<accession>A0A6I6GJH7</accession>
<evidence type="ECO:0000313" key="4">
    <source>
        <dbReference type="Proteomes" id="UP000426027"/>
    </source>
</evidence>
<feature type="domain" description="NAD-dependent epimerase/dehydratase" evidence="2">
    <location>
        <begin position="41"/>
        <end position="260"/>
    </location>
</feature>
<evidence type="ECO:0000313" key="3">
    <source>
        <dbReference type="EMBL" id="QGW27032.1"/>
    </source>
</evidence>
<name>A0A6I6GJH7_9BACT</name>
<reference evidence="3 4" key="1">
    <citation type="submission" date="2019-11" db="EMBL/GenBank/DDBJ databases">
        <authorList>
            <person name="Im W.T."/>
        </authorList>
    </citation>
    <scope>NUCLEOTIDE SEQUENCE [LARGE SCALE GENOMIC DNA]</scope>
    <source>
        <strain evidence="3 4">SB-02</strain>
    </source>
</reference>